<name>A0A4P6HG89_9BACT</name>
<keyword evidence="6" id="KW-0067">ATP-binding</keyword>
<keyword evidence="5 9" id="KW-0227">DNA damage</keyword>
<dbReference type="InterPro" id="IPR027417">
    <property type="entry name" value="P-loop_NTPase"/>
</dbReference>
<feature type="domain" description="RecF/RecN/SMC N-terminal" evidence="11">
    <location>
        <begin position="3"/>
        <end position="494"/>
    </location>
</feature>
<evidence type="ECO:0000256" key="9">
    <source>
        <dbReference type="PIRNR" id="PIRNR003128"/>
    </source>
</evidence>
<dbReference type="RefSeq" id="WP_129348410.1">
    <property type="nucleotide sequence ID" value="NZ_CP026538.1"/>
</dbReference>
<gene>
    <name evidence="12" type="ORF">C3Y92_00310</name>
</gene>
<dbReference type="InterPro" id="IPR004604">
    <property type="entry name" value="DNA_recomb/repair_RecN"/>
</dbReference>
<dbReference type="GO" id="GO:0043590">
    <property type="term" value="C:bacterial nucleoid"/>
    <property type="evidence" value="ECO:0007669"/>
    <property type="project" value="TreeGrafter"/>
</dbReference>
<evidence type="ECO:0000313" key="13">
    <source>
        <dbReference type="Proteomes" id="UP000293296"/>
    </source>
</evidence>
<dbReference type="CDD" id="cd03241">
    <property type="entry name" value="ABC_RecN"/>
    <property type="match status" value="1"/>
</dbReference>
<keyword evidence="7 9" id="KW-0234">DNA repair</keyword>
<evidence type="ECO:0000256" key="7">
    <source>
        <dbReference type="ARBA" id="ARBA00023204"/>
    </source>
</evidence>
<evidence type="ECO:0000256" key="6">
    <source>
        <dbReference type="ARBA" id="ARBA00022840"/>
    </source>
</evidence>
<evidence type="ECO:0000256" key="3">
    <source>
        <dbReference type="ARBA" id="ARBA00021315"/>
    </source>
</evidence>
<keyword evidence="13" id="KW-1185">Reference proteome</keyword>
<dbReference type="EMBL" id="CP026538">
    <property type="protein sequence ID" value="QAZ65765.1"/>
    <property type="molecule type" value="Genomic_DNA"/>
</dbReference>
<dbReference type="PIRSF" id="PIRSF003128">
    <property type="entry name" value="RecN"/>
    <property type="match status" value="1"/>
</dbReference>
<dbReference type="GO" id="GO:0005524">
    <property type="term" value="F:ATP binding"/>
    <property type="evidence" value="ECO:0007669"/>
    <property type="project" value="UniProtKB-KW"/>
</dbReference>
<dbReference type="GO" id="GO:0006281">
    <property type="term" value="P:DNA repair"/>
    <property type="evidence" value="ECO:0007669"/>
    <property type="project" value="UniProtKB-KW"/>
</dbReference>
<evidence type="ECO:0000259" key="11">
    <source>
        <dbReference type="Pfam" id="PF02463"/>
    </source>
</evidence>
<evidence type="ECO:0000256" key="4">
    <source>
        <dbReference type="ARBA" id="ARBA00022741"/>
    </source>
</evidence>
<evidence type="ECO:0000256" key="8">
    <source>
        <dbReference type="ARBA" id="ARBA00033408"/>
    </source>
</evidence>
<proteinExistence type="inferred from homology"/>
<feature type="coiled-coil region" evidence="10">
    <location>
        <begin position="151"/>
        <end position="178"/>
    </location>
</feature>
<dbReference type="PANTHER" id="PTHR11059:SF0">
    <property type="entry name" value="DNA REPAIR PROTEIN RECN"/>
    <property type="match status" value="1"/>
</dbReference>
<organism evidence="12 13">
    <name type="scientific">Solidesulfovibrio carbinolicus</name>
    <dbReference type="NCBI Taxonomy" id="296842"/>
    <lineage>
        <taxon>Bacteria</taxon>
        <taxon>Pseudomonadati</taxon>
        <taxon>Thermodesulfobacteriota</taxon>
        <taxon>Desulfovibrionia</taxon>
        <taxon>Desulfovibrionales</taxon>
        <taxon>Desulfovibrionaceae</taxon>
        <taxon>Solidesulfovibrio</taxon>
    </lineage>
</organism>
<dbReference type="AlphaFoldDB" id="A0A4P6HG89"/>
<reference evidence="12 13" key="1">
    <citation type="submission" date="2018-02" db="EMBL/GenBank/DDBJ databases">
        <title>Genome sequence of Desulfovibrio carbinolicus DSM 3852.</title>
        <authorList>
            <person name="Wilbanks E."/>
            <person name="Skennerton C.T."/>
            <person name="Orphan V.J."/>
        </authorList>
    </citation>
    <scope>NUCLEOTIDE SEQUENCE [LARGE SCALE GENOMIC DNA]</scope>
    <source>
        <strain evidence="12 13">DSM 3852</strain>
    </source>
</reference>
<dbReference type="Gene3D" id="3.40.50.300">
    <property type="entry name" value="P-loop containing nucleotide triphosphate hydrolases"/>
    <property type="match status" value="2"/>
</dbReference>
<protein>
    <recommendedName>
        <fullName evidence="3 9">DNA repair protein RecN</fullName>
    </recommendedName>
    <alternativeName>
        <fullName evidence="8 9">Recombination protein N</fullName>
    </alternativeName>
</protein>
<dbReference type="KEGG" id="dcb:C3Y92_00310"/>
<dbReference type="Pfam" id="PF02463">
    <property type="entry name" value="SMC_N"/>
    <property type="match status" value="1"/>
</dbReference>
<evidence type="ECO:0000256" key="5">
    <source>
        <dbReference type="ARBA" id="ARBA00022763"/>
    </source>
</evidence>
<evidence type="ECO:0000313" key="12">
    <source>
        <dbReference type="EMBL" id="QAZ65765.1"/>
    </source>
</evidence>
<comment type="function">
    <text evidence="1 9">May be involved in recombinational repair of damaged DNA.</text>
</comment>
<accession>A0A4P6HG89</accession>
<evidence type="ECO:0000256" key="10">
    <source>
        <dbReference type="SAM" id="Coils"/>
    </source>
</evidence>
<comment type="similarity">
    <text evidence="2 9">Belongs to the RecN family.</text>
</comment>
<dbReference type="Proteomes" id="UP000293296">
    <property type="component" value="Chromosome"/>
</dbReference>
<sequence length="542" mass="58688">MIEVLRIKNLALIDDLELEFGPGLNVLSGETGAGKSFIISAVNFLTGEKMHTDLVRAGRDKAVVEALFVLGDEELILRRELVAETGRSRVYVGDSLASRETLAALRPKLLLHVSQHGQGRLLQPAFQAALLDGFLPDPALLTEKNRLARELGEVAAAIRDLDAKAAGLEEKRQFLEFQHAEIAKVNPLPGEEDELVARKAALAESRKAAQALGRALECIERQPPVLDALADLHRELLHAGEIHEEFSTDAEAVAAFRHHLKDLAVRLRRRPAKAAEDDGEGIEKRLFELATLRRKLKRSLAEIVDLGRDIKENLDFLDDCGLKRKQLARDEAAGMAALAQALAALGAARREAAARLSAALEDILRGLGFSKDVRVIFDFTPVVAYTPVACDGEALTEDRARVLWRPNPGQPPQPLDKIASGGELSRFLLALMSLSAEPGGPTLIFDEIDAGIGGLTLTSVGSHIKKLAATSQILLISHWPQLASLADRHFQVQKSVEDGQTITRCLRLDADGVAAELARMAGGGEAGVEMARRLLENGDTPA</sequence>
<dbReference type="OrthoDB" id="9806954at2"/>
<keyword evidence="4" id="KW-0547">Nucleotide-binding</keyword>
<dbReference type="GO" id="GO:0006310">
    <property type="term" value="P:DNA recombination"/>
    <property type="evidence" value="ECO:0007669"/>
    <property type="project" value="InterPro"/>
</dbReference>
<dbReference type="SUPFAM" id="SSF52540">
    <property type="entry name" value="P-loop containing nucleoside triphosphate hydrolases"/>
    <property type="match status" value="2"/>
</dbReference>
<dbReference type="InterPro" id="IPR003395">
    <property type="entry name" value="RecF/RecN/SMC_N"/>
</dbReference>
<dbReference type="PANTHER" id="PTHR11059">
    <property type="entry name" value="DNA REPAIR PROTEIN RECN"/>
    <property type="match status" value="1"/>
</dbReference>
<keyword evidence="10" id="KW-0175">Coiled coil</keyword>
<evidence type="ECO:0000256" key="2">
    <source>
        <dbReference type="ARBA" id="ARBA00009441"/>
    </source>
</evidence>
<evidence type="ECO:0000256" key="1">
    <source>
        <dbReference type="ARBA" id="ARBA00003618"/>
    </source>
</evidence>
<dbReference type="GO" id="GO:0009432">
    <property type="term" value="P:SOS response"/>
    <property type="evidence" value="ECO:0007669"/>
    <property type="project" value="TreeGrafter"/>
</dbReference>